<evidence type="ECO:0000313" key="1">
    <source>
        <dbReference type="EMBL" id="QQT85217.1"/>
    </source>
</evidence>
<protein>
    <recommendedName>
        <fullName evidence="3">Phage tail protein</fullName>
    </recommendedName>
</protein>
<dbReference type="GeneID" id="66213059"/>
<evidence type="ECO:0008006" key="3">
    <source>
        <dbReference type="Google" id="ProtNLM"/>
    </source>
</evidence>
<dbReference type="Proteomes" id="UP000595320">
    <property type="component" value="Chromosome"/>
</dbReference>
<dbReference type="RefSeq" id="WP_004998755.1">
    <property type="nucleotide sequence ID" value="NZ_BKWV01000011.1"/>
</dbReference>
<name>A0A7T9UGA7_9GAMM</name>
<proteinExistence type="predicted"/>
<dbReference type="EMBL" id="CP068176">
    <property type="protein sequence ID" value="QQT85217.1"/>
    <property type="molecule type" value="Genomic_DNA"/>
</dbReference>
<sequence>MAEKAVGLIILSINGEEYDCSSYNATKNTGKRPIPTMNRSGEVKYTANGIKTYQVTVAVVIPDSKDTMDWLGVDDARLNIESQTGTFRESYIDFNVQEISDSYEVNGETRRNLQGFALSYLNETL</sequence>
<evidence type="ECO:0000313" key="2">
    <source>
        <dbReference type="Proteomes" id="UP000595320"/>
    </source>
</evidence>
<reference evidence="1 2" key="1">
    <citation type="submission" date="2021-01" db="EMBL/GenBank/DDBJ databases">
        <title>FDA dAtabase for Regulatory Grade micrObial Sequences (FDA-ARGOS): Supporting development and validation of Infectious Disease Dx tests.</title>
        <authorList>
            <person name="Sproer C."/>
            <person name="Gronow S."/>
            <person name="Severitt S."/>
            <person name="Schroder I."/>
            <person name="Tallon L."/>
            <person name="Sadzewicz L."/>
            <person name="Zhao X."/>
            <person name="Boylan J."/>
            <person name="Ott S."/>
            <person name="Bowen H."/>
            <person name="Vavikolanu K."/>
            <person name="Mehta A."/>
            <person name="Aluvathingal J."/>
            <person name="Nadendla S."/>
            <person name="Lowell S."/>
            <person name="Myers T."/>
            <person name="Yan Y."/>
            <person name="Sichtig H."/>
        </authorList>
    </citation>
    <scope>NUCLEOTIDE SEQUENCE [LARGE SCALE GENOMIC DNA]</scope>
    <source>
        <strain evidence="1 2">FDAARGOS_1096</strain>
    </source>
</reference>
<gene>
    <name evidence="1" type="ORF">I6I53_09730</name>
</gene>
<dbReference type="AlphaFoldDB" id="A0A7T9UGA7"/>
<accession>A0A7T9UGA7</accession>
<organism evidence="1 2">
    <name type="scientific">Acinetobacter ursingii</name>
    <dbReference type="NCBI Taxonomy" id="108980"/>
    <lineage>
        <taxon>Bacteria</taxon>
        <taxon>Pseudomonadati</taxon>
        <taxon>Pseudomonadota</taxon>
        <taxon>Gammaproteobacteria</taxon>
        <taxon>Moraxellales</taxon>
        <taxon>Moraxellaceae</taxon>
        <taxon>Acinetobacter</taxon>
    </lineage>
</organism>